<gene>
    <name evidence="2" type="ORF">ACFSBW_02225</name>
</gene>
<dbReference type="AlphaFoldDB" id="A0ABD6D3V0"/>
<evidence type="ECO:0000313" key="2">
    <source>
        <dbReference type="EMBL" id="MFD1640693.1"/>
    </source>
</evidence>
<evidence type="ECO:0000313" key="3">
    <source>
        <dbReference type="Proteomes" id="UP001597052"/>
    </source>
</evidence>
<keyword evidence="1" id="KW-1133">Transmembrane helix</keyword>
<proteinExistence type="predicted"/>
<protein>
    <submittedName>
        <fullName evidence="2">Uncharacterized protein</fullName>
    </submittedName>
</protein>
<dbReference type="InterPro" id="IPR057182">
    <property type="entry name" value="DUF7860"/>
</dbReference>
<feature type="transmembrane region" description="Helical" evidence="1">
    <location>
        <begin position="55"/>
        <end position="74"/>
    </location>
</feature>
<accession>A0ABD6D3V0</accession>
<evidence type="ECO:0000256" key="1">
    <source>
        <dbReference type="SAM" id="Phobius"/>
    </source>
</evidence>
<keyword evidence="1" id="KW-0472">Membrane</keyword>
<dbReference type="Proteomes" id="UP001597052">
    <property type="component" value="Unassembled WGS sequence"/>
</dbReference>
<dbReference type="Pfam" id="PF25259">
    <property type="entry name" value="DUF7860"/>
    <property type="match status" value="1"/>
</dbReference>
<dbReference type="RefSeq" id="WP_256394393.1">
    <property type="nucleotide sequence ID" value="NZ_JANHDJ010000001.1"/>
</dbReference>
<sequence length="76" mass="7940">MAGRYGDLDYSKTVKNGVLGGGLLVVLGFLGEETGHLLYGDLTGALNTLFTTMEFGGIVIAMIAVFVFGIALPLTE</sequence>
<comment type="caution">
    <text evidence="2">The sequence shown here is derived from an EMBL/GenBank/DDBJ whole genome shotgun (WGS) entry which is preliminary data.</text>
</comment>
<reference evidence="2 3" key="1">
    <citation type="journal article" date="2019" name="Int. J. Syst. Evol. Microbiol.">
        <title>The Global Catalogue of Microorganisms (GCM) 10K type strain sequencing project: providing services to taxonomists for standard genome sequencing and annotation.</title>
        <authorList>
            <consortium name="The Broad Institute Genomics Platform"/>
            <consortium name="The Broad Institute Genome Sequencing Center for Infectious Disease"/>
            <person name="Wu L."/>
            <person name="Ma J."/>
        </authorList>
    </citation>
    <scope>NUCLEOTIDE SEQUENCE [LARGE SCALE GENOMIC DNA]</scope>
    <source>
        <strain evidence="2 3">CGMCC 1.10593</strain>
    </source>
</reference>
<keyword evidence="1" id="KW-0812">Transmembrane</keyword>
<dbReference type="EMBL" id="JBHUDM010000001">
    <property type="protein sequence ID" value="MFD1640693.1"/>
    <property type="molecule type" value="Genomic_DNA"/>
</dbReference>
<organism evidence="2 3">
    <name type="scientific">Halohasta litorea</name>
    <dbReference type="NCBI Taxonomy" id="869891"/>
    <lineage>
        <taxon>Archaea</taxon>
        <taxon>Methanobacteriati</taxon>
        <taxon>Methanobacteriota</taxon>
        <taxon>Stenosarchaea group</taxon>
        <taxon>Halobacteria</taxon>
        <taxon>Halobacteriales</taxon>
        <taxon>Haloferacaceae</taxon>
        <taxon>Halohasta</taxon>
    </lineage>
</organism>
<keyword evidence="3" id="KW-1185">Reference proteome</keyword>
<name>A0ABD6D3V0_9EURY</name>